<dbReference type="GO" id="GO:0000155">
    <property type="term" value="F:phosphorelay sensor kinase activity"/>
    <property type="evidence" value="ECO:0007669"/>
    <property type="project" value="InterPro"/>
</dbReference>
<dbReference type="Pfam" id="PF00512">
    <property type="entry name" value="HisKA"/>
    <property type="match status" value="1"/>
</dbReference>
<gene>
    <name evidence="6" type="ORF">Strain138_002795</name>
    <name evidence="7" type="ORF">Strain318_002795</name>
</gene>
<dbReference type="EC" id="2.7.13.3" evidence="2"/>
<accession>A0AA49K288</accession>
<evidence type="ECO:0000259" key="5">
    <source>
        <dbReference type="PROSITE" id="PS50110"/>
    </source>
</evidence>
<evidence type="ECO:0000256" key="4">
    <source>
        <dbReference type="PROSITE-ProRule" id="PRU00169"/>
    </source>
</evidence>
<dbReference type="PANTHER" id="PTHR44591:SF3">
    <property type="entry name" value="RESPONSE REGULATORY DOMAIN-CONTAINING PROTEIN"/>
    <property type="match status" value="1"/>
</dbReference>
<dbReference type="PANTHER" id="PTHR44591">
    <property type="entry name" value="STRESS RESPONSE REGULATOR PROTEIN 1"/>
    <property type="match status" value="1"/>
</dbReference>
<dbReference type="CDD" id="cd17574">
    <property type="entry name" value="REC_OmpR"/>
    <property type="match status" value="1"/>
</dbReference>
<dbReference type="InterPro" id="IPR036097">
    <property type="entry name" value="HisK_dim/P_sf"/>
</dbReference>
<dbReference type="EMBL" id="CP130613">
    <property type="protein sequence ID" value="WKW16381.1"/>
    <property type="molecule type" value="Genomic_DNA"/>
</dbReference>
<dbReference type="KEGG" id="pspc:Strain318_002795"/>
<evidence type="ECO:0000256" key="1">
    <source>
        <dbReference type="ARBA" id="ARBA00000085"/>
    </source>
</evidence>
<dbReference type="SMART" id="SM00448">
    <property type="entry name" value="REC"/>
    <property type="match status" value="1"/>
</dbReference>
<accession>A0AA49JX30</accession>
<dbReference type="InterPro" id="IPR003661">
    <property type="entry name" value="HisK_dim/P_dom"/>
</dbReference>
<dbReference type="RefSeq" id="WP_367886328.1">
    <property type="nucleotide sequence ID" value="NZ_CP130612.1"/>
</dbReference>
<dbReference type="Pfam" id="PF00072">
    <property type="entry name" value="Response_reg"/>
    <property type="match status" value="1"/>
</dbReference>
<dbReference type="CDD" id="cd00082">
    <property type="entry name" value="HisKA"/>
    <property type="match status" value="1"/>
</dbReference>
<reference evidence="6" key="1">
    <citation type="submission" date="2023-07" db="EMBL/GenBank/DDBJ databases">
        <authorList>
            <person name="Haufschild T."/>
            <person name="Kallscheuer N."/>
            <person name="Hammer J."/>
            <person name="Kohn T."/>
            <person name="Kabuu M."/>
            <person name="Jogler M."/>
            <person name="Wohfarth N."/>
            <person name="Heuer A."/>
            <person name="Rohde M."/>
            <person name="van Teeseling M.C.F."/>
            <person name="Jogler C."/>
        </authorList>
    </citation>
    <scope>NUCLEOTIDE SEQUENCE</scope>
    <source>
        <strain evidence="6">Strain 138</strain>
        <strain evidence="7">Strain 318</strain>
    </source>
</reference>
<keyword evidence="3 4" id="KW-0597">Phosphoprotein</keyword>
<sequence length="228" mass="25328">MSTALRILLADDDLLMRELLQTVFAAYGHEVEVFDDGAEAWAAFNEAPAPMVVLDWEMPRMDGLEVCRRIRDHDAGEDTYLLVITARSKAADLEDVLKAGADDYLSKPVTPSDIAARLRIAEKRIEVATARRRAEEELRKARYLAGVGEISLALQHEINNPLAALLTTAEIVKQGMVPAEEIPAALATIETQAKRIVEVLKRLREVQTDKSVEYAHGQRMVDLSGRKP</sequence>
<dbReference type="InterPro" id="IPR011006">
    <property type="entry name" value="CheY-like_superfamily"/>
</dbReference>
<dbReference type="Gene3D" id="1.10.287.130">
    <property type="match status" value="1"/>
</dbReference>
<dbReference type="PROSITE" id="PS50110">
    <property type="entry name" value="RESPONSE_REGULATORY"/>
    <property type="match status" value="1"/>
</dbReference>
<feature type="domain" description="Response regulatory" evidence="5">
    <location>
        <begin position="6"/>
        <end position="122"/>
    </location>
</feature>
<dbReference type="EMBL" id="CP130612">
    <property type="protein sequence ID" value="WKW13474.1"/>
    <property type="molecule type" value="Genomic_DNA"/>
</dbReference>
<keyword evidence="8" id="KW-1185">Reference proteome</keyword>
<dbReference type="Proteomes" id="UP001229955">
    <property type="component" value="Chromosome"/>
</dbReference>
<dbReference type="InterPro" id="IPR001789">
    <property type="entry name" value="Sig_transdc_resp-reg_receiver"/>
</dbReference>
<feature type="modified residue" description="4-aspartylphosphate" evidence="4">
    <location>
        <position position="55"/>
    </location>
</feature>
<protein>
    <recommendedName>
        <fullName evidence="2">histidine kinase</fullName>
        <ecNumber evidence="2">2.7.13.3</ecNumber>
    </recommendedName>
</protein>
<dbReference type="InterPro" id="IPR050595">
    <property type="entry name" value="Bact_response_regulator"/>
</dbReference>
<dbReference type="AlphaFoldDB" id="A0AA49JX30"/>
<evidence type="ECO:0000256" key="2">
    <source>
        <dbReference type="ARBA" id="ARBA00012438"/>
    </source>
</evidence>
<evidence type="ECO:0000313" key="8">
    <source>
        <dbReference type="Proteomes" id="UP001229955"/>
    </source>
</evidence>
<proteinExistence type="predicted"/>
<organism evidence="6">
    <name type="scientific">Pseudogemmatithrix spongiicola</name>
    <dbReference type="NCBI Taxonomy" id="3062599"/>
    <lineage>
        <taxon>Bacteria</taxon>
        <taxon>Pseudomonadati</taxon>
        <taxon>Gemmatimonadota</taxon>
        <taxon>Gemmatimonadia</taxon>
        <taxon>Gemmatimonadales</taxon>
        <taxon>Gemmatimonadaceae</taxon>
        <taxon>Pseudogemmatithrix</taxon>
    </lineage>
</organism>
<dbReference type="SUPFAM" id="SSF47384">
    <property type="entry name" value="Homodimeric domain of signal transducing histidine kinase"/>
    <property type="match status" value="1"/>
</dbReference>
<evidence type="ECO:0000256" key="3">
    <source>
        <dbReference type="ARBA" id="ARBA00022553"/>
    </source>
</evidence>
<evidence type="ECO:0000313" key="7">
    <source>
        <dbReference type="EMBL" id="WKW16381.1"/>
    </source>
</evidence>
<name>A0AA49JX30_9BACT</name>
<dbReference type="Gene3D" id="3.40.50.2300">
    <property type="match status" value="1"/>
</dbReference>
<evidence type="ECO:0000313" key="6">
    <source>
        <dbReference type="EMBL" id="WKW13474.1"/>
    </source>
</evidence>
<dbReference type="SMART" id="SM00388">
    <property type="entry name" value="HisKA"/>
    <property type="match status" value="1"/>
</dbReference>
<dbReference type="SUPFAM" id="SSF52172">
    <property type="entry name" value="CheY-like"/>
    <property type="match status" value="1"/>
</dbReference>
<comment type="catalytic activity">
    <reaction evidence="1">
        <text>ATP + protein L-histidine = ADP + protein N-phospho-L-histidine.</text>
        <dbReference type="EC" id="2.7.13.3"/>
    </reaction>
</comment>